<evidence type="ECO:0000256" key="1">
    <source>
        <dbReference type="ARBA" id="ARBA00023015"/>
    </source>
</evidence>
<keyword evidence="1" id="KW-0805">Transcription regulation</keyword>
<dbReference type="Gene3D" id="1.20.120.530">
    <property type="entry name" value="GntR ligand-binding domain-like"/>
    <property type="match status" value="1"/>
</dbReference>
<dbReference type="CDD" id="cd07377">
    <property type="entry name" value="WHTH_GntR"/>
    <property type="match status" value="1"/>
</dbReference>
<dbReference type="SUPFAM" id="SSF46785">
    <property type="entry name" value="Winged helix' DNA-binding domain"/>
    <property type="match status" value="1"/>
</dbReference>
<name>A0A537J825_9BACT</name>
<dbReference type="InterPro" id="IPR036390">
    <property type="entry name" value="WH_DNA-bd_sf"/>
</dbReference>
<dbReference type="PANTHER" id="PTHR43537:SF5">
    <property type="entry name" value="UXU OPERON TRANSCRIPTIONAL REGULATOR"/>
    <property type="match status" value="1"/>
</dbReference>
<dbReference type="PRINTS" id="PR00035">
    <property type="entry name" value="HTHGNTR"/>
</dbReference>
<dbReference type="GO" id="GO:0003677">
    <property type="term" value="F:DNA binding"/>
    <property type="evidence" value="ECO:0007669"/>
    <property type="project" value="UniProtKB-KW"/>
</dbReference>
<dbReference type="PROSITE" id="PS50949">
    <property type="entry name" value="HTH_GNTR"/>
    <property type="match status" value="1"/>
</dbReference>
<dbReference type="SMART" id="SM00345">
    <property type="entry name" value="HTH_GNTR"/>
    <property type="match status" value="1"/>
</dbReference>
<dbReference type="SMART" id="SM00895">
    <property type="entry name" value="FCD"/>
    <property type="match status" value="1"/>
</dbReference>
<reference evidence="5 6" key="1">
    <citation type="journal article" date="2019" name="Nat. Microbiol.">
        <title>Mediterranean grassland soil C-N compound turnover is dependent on rainfall and depth, and is mediated by genomically divergent microorganisms.</title>
        <authorList>
            <person name="Diamond S."/>
            <person name="Andeer P.F."/>
            <person name="Li Z."/>
            <person name="Crits-Christoph A."/>
            <person name="Burstein D."/>
            <person name="Anantharaman K."/>
            <person name="Lane K.R."/>
            <person name="Thomas B.C."/>
            <person name="Pan C."/>
            <person name="Northen T.R."/>
            <person name="Banfield J.F."/>
        </authorList>
    </citation>
    <scope>NUCLEOTIDE SEQUENCE [LARGE SCALE GENOMIC DNA]</scope>
    <source>
        <strain evidence="5">NP_6</strain>
    </source>
</reference>
<evidence type="ECO:0000313" key="5">
    <source>
        <dbReference type="EMBL" id="TMI79512.1"/>
    </source>
</evidence>
<keyword evidence="3" id="KW-0804">Transcription</keyword>
<gene>
    <name evidence="5" type="ORF">E6H03_10065</name>
</gene>
<proteinExistence type="predicted"/>
<dbReference type="SUPFAM" id="SSF48008">
    <property type="entry name" value="GntR ligand-binding domain-like"/>
    <property type="match status" value="1"/>
</dbReference>
<dbReference type="InterPro" id="IPR000524">
    <property type="entry name" value="Tscrpt_reg_HTH_GntR"/>
</dbReference>
<accession>A0A537J825</accession>
<dbReference type="InterPro" id="IPR011711">
    <property type="entry name" value="GntR_C"/>
</dbReference>
<dbReference type="InterPro" id="IPR008920">
    <property type="entry name" value="TF_FadR/GntR_C"/>
</dbReference>
<sequence>MAQAAGFRPVRLTRASDEVVRQIKARIFGSRLPPGAQLPSEKELAQQFGLSRITIRDALRVLESEGLIDIKVGARGGAFVSRPSARRVSESLTTLLRLRQITIQELTEARLAVEPSVASLAAQRATAEDIAAMEQAVADARAGRAAGDPRFMPHSVAFHLALAEAAKNQVLLSTVTSFRAPFHEALETLLPADDMAQRAITDHQRILAAIKARDGGRAQRLMHEHLAYFAKRVGKTQAVRGRNARWPARGSR</sequence>
<dbReference type="Gene3D" id="1.10.10.10">
    <property type="entry name" value="Winged helix-like DNA-binding domain superfamily/Winged helix DNA-binding domain"/>
    <property type="match status" value="1"/>
</dbReference>
<protein>
    <submittedName>
        <fullName evidence="5">FadR family transcriptional regulator</fullName>
    </submittedName>
</protein>
<evidence type="ECO:0000256" key="3">
    <source>
        <dbReference type="ARBA" id="ARBA00023163"/>
    </source>
</evidence>
<dbReference type="Proteomes" id="UP000318093">
    <property type="component" value="Unassembled WGS sequence"/>
</dbReference>
<dbReference type="InterPro" id="IPR036388">
    <property type="entry name" value="WH-like_DNA-bd_sf"/>
</dbReference>
<comment type="caution">
    <text evidence="5">The sequence shown here is derived from an EMBL/GenBank/DDBJ whole genome shotgun (WGS) entry which is preliminary data.</text>
</comment>
<dbReference type="Pfam" id="PF00392">
    <property type="entry name" value="GntR"/>
    <property type="match status" value="1"/>
</dbReference>
<organism evidence="5 6">
    <name type="scientific">Candidatus Segetimicrobium genomatis</name>
    <dbReference type="NCBI Taxonomy" id="2569760"/>
    <lineage>
        <taxon>Bacteria</taxon>
        <taxon>Bacillati</taxon>
        <taxon>Candidatus Sysuimicrobiota</taxon>
        <taxon>Candidatus Sysuimicrobiia</taxon>
        <taxon>Candidatus Sysuimicrobiales</taxon>
        <taxon>Candidatus Segetimicrobiaceae</taxon>
        <taxon>Candidatus Segetimicrobium</taxon>
    </lineage>
</organism>
<dbReference type="AlphaFoldDB" id="A0A537J825"/>
<dbReference type="Pfam" id="PF07729">
    <property type="entry name" value="FCD"/>
    <property type="match status" value="1"/>
</dbReference>
<keyword evidence="2" id="KW-0238">DNA-binding</keyword>
<evidence type="ECO:0000256" key="2">
    <source>
        <dbReference type="ARBA" id="ARBA00023125"/>
    </source>
</evidence>
<evidence type="ECO:0000313" key="6">
    <source>
        <dbReference type="Proteomes" id="UP000318093"/>
    </source>
</evidence>
<dbReference type="EMBL" id="VBAN01000322">
    <property type="protein sequence ID" value="TMI79512.1"/>
    <property type="molecule type" value="Genomic_DNA"/>
</dbReference>
<dbReference type="PANTHER" id="PTHR43537">
    <property type="entry name" value="TRANSCRIPTIONAL REGULATOR, GNTR FAMILY"/>
    <property type="match status" value="1"/>
</dbReference>
<dbReference type="GO" id="GO:0003700">
    <property type="term" value="F:DNA-binding transcription factor activity"/>
    <property type="evidence" value="ECO:0007669"/>
    <property type="project" value="InterPro"/>
</dbReference>
<feature type="domain" description="HTH gntR-type" evidence="4">
    <location>
        <begin position="13"/>
        <end position="83"/>
    </location>
</feature>
<evidence type="ECO:0000259" key="4">
    <source>
        <dbReference type="PROSITE" id="PS50949"/>
    </source>
</evidence>